<gene>
    <name evidence="5" type="ORF">EXU48_06275</name>
</gene>
<protein>
    <recommendedName>
        <fullName evidence="2">Pyridoxal phosphate homeostasis protein</fullName>
        <shortName evidence="2">PLP homeostasis protein</shortName>
    </recommendedName>
</protein>
<proteinExistence type="inferred from homology"/>
<sequence length="232" mass="24206">MSGDVTNLARVRERVEAAALANGRSAVDVRLLLAVKTVDATRIRALLEASGHTLIGQNRAQELTATEPELAGVPHETHFIGHLQSNKVNAVMRWVDCVQSVHSARLAERLDRAAAARGRDLEVFVQVNTSGEPTKAGADPDEAGDLAAAVGALEHLRLRGFMTIGANSPDPGRVRGSYEDLAKVRDAVVGAGAPGTADARELSMGMSGDLEVAIAAGASMVRVGSGVFGARD</sequence>
<feature type="modified residue" description="N6-(pyridoxal phosphate)lysine" evidence="2">
    <location>
        <position position="36"/>
    </location>
</feature>
<feature type="domain" description="Alanine racemase N-terminal" evidence="4">
    <location>
        <begin position="28"/>
        <end position="231"/>
    </location>
</feature>
<accession>A0ABY2E725</accession>
<dbReference type="InterPro" id="IPR029066">
    <property type="entry name" value="PLP-binding_barrel"/>
</dbReference>
<keyword evidence="1 2" id="KW-0663">Pyridoxal phosphate</keyword>
<dbReference type="InterPro" id="IPR001608">
    <property type="entry name" value="Ala_racemase_N"/>
</dbReference>
<dbReference type="EMBL" id="SMNA01000003">
    <property type="protein sequence ID" value="TDE95863.1"/>
    <property type="molecule type" value="Genomic_DNA"/>
</dbReference>
<organism evidence="5 6">
    <name type="scientific">Occultella glacieicola</name>
    <dbReference type="NCBI Taxonomy" id="2518684"/>
    <lineage>
        <taxon>Bacteria</taxon>
        <taxon>Bacillati</taxon>
        <taxon>Actinomycetota</taxon>
        <taxon>Actinomycetes</taxon>
        <taxon>Micrococcales</taxon>
        <taxon>Ruaniaceae</taxon>
        <taxon>Occultella</taxon>
    </lineage>
</organism>
<dbReference type="Gene3D" id="3.20.20.10">
    <property type="entry name" value="Alanine racemase"/>
    <property type="match status" value="1"/>
</dbReference>
<dbReference type="PANTHER" id="PTHR10146:SF14">
    <property type="entry name" value="PYRIDOXAL PHOSPHATE HOMEOSTASIS PROTEIN"/>
    <property type="match status" value="1"/>
</dbReference>
<evidence type="ECO:0000256" key="2">
    <source>
        <dbReference type="HAMAP-Rule" id="MF_02087"/>
    </source>
</evidence>
<dbReference type="RefSeq" id="WP_133106792.1">
    <property type="nucleotide sequence ID" value="NZ_SMNA01000003.1"/>
</dbReference>
<dbReference type="HAMAP" id="MF_02087">
    <property type="entry name" value="PLP_homeostasis"/>
    <property type="match status" value="1"/>
</dbReference>
<dbReference type="SUPFAM" id="SSF51419">
    <property type="entry name" value="PLP-binding barrel"/>
    <property type="match status" value="1"/>
</dbReference>
<evidence type="ECO:0000259" key="4">
    <source>
        <dbReference type="Pfam" id="PF01168"/>
    </source>
</evidence>
<evidence type="ECO:0000313" key="5">
    <source>
        <dbReference type="EMBL" id="TDE95863.1"/>
    </source>
</evidence>
<comment type="similarity">
    <text evidence="2 3">Belongs to the pyridoxal phosphate-binding protein YggS/PROSC family.</text>
</comment>
<name>A0ABY2E725_9MICO</name>
<comment type="function">
    <text evidence="2">Pyridoxal 5'-phosphate (PLP)-binding protein, which is involved in PLP homeostasis.</text>
</comment>
<reference evidence="5 6" key="1">
    <citation type="submission" date="2019-03" db="EMBL/GenBank/DDBJ databases">
        <title>Genomic features of bacteria from cold environments.</title>
        <authorList>
            <person name="Shen L."/>
        </authorList>
    </citation>
    <scope>NUCLEOTIDE SEQUENCE [LARGE SCALE GENOMIC DNA]</scope>
    <source>
        <strain evidence="6">T3246-1</strain>
    </source>
</reference>
<comment type="caution">
    <text evidence="5">The sequence shown here is derived from an EMBL/GenBank/DDBJ whole genome shotgun (WGS) entry which is preliminary data.</text>
</comment>
<evidence type="ECO:0000256" key="3">
    <source>
        <dbReference type="RuleBase" id="RU004514"/>
    </source>
</evidence>
<keyword evidence="6" id="KW-1185">Reference proteome</keyword>
<dbReference type="PANTHER" id="PTHR10146">
    <property type="entry name" value="PROLINE SYNTHETASE CO-TRANSCRIBED BACTERIAL HOMOLOG PROTEIN"/>
    <property type="match status" value="1"/>
</dbReference>
<dbReference type="InterPro" id="IPR011078">
    <property type="entry name" value="PyrdxlP_homeostasis"/>
</dbReference>
<dbReference type="CDD" id="cd00635">
    <property type="entry name" value="PLPDE_III_YBL036c_like"/>
    <property type="match status" value="1"/>
</dbReference>
<dbReference type="NCBIfam" id="TIGR00044">
    <property type="entry name" value="YggS family pyridoxal phosphate-dependent enzyme"/>
    <property type="match status" value="1"/>
</dbReference>
<evidence type="ECO:0000313" key="6">
    <source>
        <dbReference type="Proteomes" id="UP000504882"/>
    </source>
</evidence>
<dbReference type="Pfam" id="PF01168">
    <property type="entry name" value="Ala_racemase_N"/>
    <property type="match status" value="1"/>
</dbReference>
<dbReference type="Proteomes" id="UP000504882">
    <property type="component" value="Unassembled WGS sequence"/>
</dbReference>
<dbReference type="PIRSF" id="PIRSF004848">
    <property type="entry name" value="YBL036c_PLPDEIII"/>
    <property type="match status" value="1"/>
</dbReference>
<evidence type="ECO:0000256" key="1">
    <source>
        <dbReference type="ARBA" id="ARBA00022898"/>
    </source>
</evidence>